<gene>
    <name evidence="2" type="ORF">KSB_58910</name>
</gene>
<name>A0ABQ3UX49_9CHLR</name>
<protein>
    <recommendedName>
        <fullName evidence="1">DUF6036 domain-containing protein</fullName>
    </recommendedName>
</protein>
<comment type="caution">
    <text evidence="2">The sequence shown here is derived from an EMBL/GenBank/DDBJ whole genome shotgun (WGS) entry which is preliminary data.</text>
</comment>
<evidence type="ECO:0000259" key="1">
    <source>
        <dbReference type="Pfam" id="PF19502"/>
    </source>
</evidence>
<dbReference type="EMBL" id="BNJG01000002">
    <property type="protein sequence ID" value="GHO57416.1"/>
    <property type="molecule type" value="Genomic_DNA"/>
</dbReference>
<dbReference type="InterPro" id="IPR045792">
    <property type="entry name" value="DUF6036"/>
</dbReference>
<reference evidence="2 3" key="1">
    <citation type="journal article" date="2021" name="Int. J. Syst. Evol. Microbiol.">
        <title>Reticulibacter mediterranei gen. nov., sp. nov., within the new family Reticulibacteraceae fam. nov., and Ktedonospora formicarum gen. nov., sp. nov., Ktedonobacter robiniae sp. nov., Dictyobacter formicarum sp. nov. and Dictyobacter arantiisoli sp. nov., belonging to the class Ktedonobacteria.</title>
        <authorList>
            <person name="Yabe S."/>
            <person name="Zheng Y."/>
            <person name="Wang C.M."/>
            <person name="Sakai Y."/>
            <person name="Abe K."/>
            <person name="Yokota A."/>
            <person name="Donadio S."/>
            <person name="Cavaletti L."/>
            <person name="Monciardini P."/>
        </authorList>
    </citation>
    <scope>NUCLEOTIDE SEQUENCE [LARGE SCALE GENOMIC DNA]</scope>
    <source>
        <strain evidence="2 3">SOSP1-30</strain>
    </source>
</reference>
<feature type="domain" description="DUF6036" evidence="1">
    <location>
        <begin position="10"/>
        <end position="139"/>
    </location>
</feature>
<proteinExistence type="predicted"/>
<dbReference type="InterPro" id="IPR043519">
    <property type="entry name" value="NT_sf"/>
</dbReference>
<keyword evidence="3" id="KW-1185">Reference proteome</keyword>
<dbReference type="Proteomes" id="UP000654345">
    <property type="component" value="Unassembled WGS sequence"/>
</dbReference>
<evidence type="ECO:0000313" key="2">
    <source>
        <dbReference type="EMBL" id="GHO57416.1"/>
    </source>
</evidence>
<evidence type="ECO:0000313" key="3">
    <source>
        <dbReference type="Proteomes" id="UP000654345"/>
    </source>
</evidence>
<dbReference type="RefSeq" id="WP_201373827.1">
    <property type="nucleotide sequence ID" value="NZ_BNJG01000002.1"/>
</dbReference>
<sequence>MEGSEIERYLQALDEELEKRAKVRKPVRLAVVGGVYMMFFVQNRASTKDIDVVPLDFPDTMNPNQETKAFRSAINAVAKRYQLTRDWMNDIVASFTPEMGPITLWRTYTNLQIYVPKAEYILALKLLAGRARDEDDIEALCEQLGVETRAQAQTLVDRYATPEWQKECNLQATFDDLFA</sequence>
<dbReference type="SUPFAM" id="SSF81301">
    <property type="entry name" value="Nucleotidyltransferase"/>
    <property type="match status" value="1"/>
</dbReference>
<accession>A0ABQ3UX49</accession>
<organism evidence="2 3">
    <name type="scientific">Ktedonobacter robiniae</name>
    <dbReference type="NCBI Taxonomy" id="2778365"/>
    <lineage>
        <taxon>Bacteria</taxon>
        <taxon>Bacillati</taxon>
        <taxon>Chloroflexota</taxon>
        <taxon>Ktedonobacteria</taxon>
        <taxon>Ktedonobacterales</taxon>
        <taxon>Ktedonobacteraceae</taxon>
        <taxon>Ktedonobacter</taxon>
    </lineage>
</organism>
<dbReference type="Pfam" id="PF19502">
    <property type="entry name" value="DUF6036"/>
    <property type="match status" value="1"/>
</dbReference>